<evidence type="ECO:0000256" key="3">
    <source>
        <dbReference type="ARBA" id="ARBA00022722"/>
    </source>
</evidence>
<reference evidence="10 11" key="1">
    <citation type="submission" date="2024-02" db="EMBL/GenBank/DDBJ databases">
        <title>Deinococcus xinjiangensis NBRC 107630.</title>
        <authorList>
            <person name="Ichikawa N."/>
            <person name="Katano-Makiyama Y."/>
            <person name="Hidaka K."/>
        </authorList>
    </citation>
    <scope>NUCLEOTIDE SEQUENCE [LARGE SCALE GENOMIC DNA]</scope>
    <source>
        <strain evidence="10 11">NBRC 107630</strain>
    </source>
</reference>
<dbReference type="InterPro" id="IPR014721">
    <property type="entry name" value="Ribsml_uS5_D2-typ_fold_subgr"/>
</dbReference>
<dbReference type="EMBL" id="BAABRN010000016">
    <property type="protein sequence ID" value="GAA5501950.1"/>
    <property type="molecule type" value="Genomic_DNA"/>
</dbReference>
<evidence type="ECO:0000313" key="11">
    <source>
        <dbReference type="Proteomes" id="UP001458946"/>
    </source>
</evidence>
<evidence type="ECO:0000256" key="5">
    <source>
        <dbReference type="ARBA" id="ARBA00022801"/>
    </source>
</evidence>
<evidence type="ECO:0000256" key="1">
    <source>
        <dbReference type="ARBA" id="ARBA00002663"/>
    </source>
</evidence>
<dbReference type="Gene3D" id="3.30.230.10">
    <property type="match status" value="1"/>
</dbReference>
<name>A0ABP9VCL0_9DEIO</name>
<dbReference type="InterPro" id="IPR000100">
    <property type="entry name" value="RNase_P"/>
</dbReference>
<proteinExistence type="inferred from homology"/>
<evidence type="ECO:0000256" key="4">
    <source>
        <dbReference type="ARBA" id="ARBA00022759"/>
    </source>
</evidence>
<dbReference type="SUPFAM" id="SSF54211">
    <property type="entry name" value="Ribosomal protein S5 domain 2-like"/>
    <property type="match status" value="1"/>
</dbReference>
<dbReference type="RefSeq" id="WP_353541924.1">
    <property type="nucleotide sequence ID" value="NZ_BAABRN010000016.1"/>
</dbReference>
<comment type="similarity">
    <text evidence="7">Belongs to the RnpA family.</text>
</comment>
<dbReference type="Pfam" id="PF00825">
    <property type="entry name" value="Ribonuclease_P"/>
    <property type="match status" value="1"/>
</dbReference>
<gene>
    <name evidence="7 10" type="primary">rnpA</name>
    <name evidence="10" type="ORF">Dxin01_01689</name>
</gene>
<keyword evidence="4 7" id="KW-0255">Endonuclease</keyword>
<evidence type="ECO:0000256" key="6">
    <source>
        <dbReference type="ARBA" id="ARBA00022884"/>
    </source>
</evidence>
<evidence type="ECO:0000256" key="9">
    <source>
        <dbReference type="SAM" id="MobiDB-lite"/>
    </source>
</evidence>
<comment type="function">
    <text evidence="1 7">RNaseP catalyzes the removal of the 5'-leader sequence from pre-tRNA to produce the mature 5'-terminus. It can also cleave other RNA substrates such as 4.5S RNA. The protein component plays an auxiliary but essential role in vivo by binding to the 5'-leader sequence and broadening the substrate specificity of the ribozyme.</text>
</comment>
<keyword evidence="2 7" id="KW-0819">tRNA processing</keyword>
<keyword evidence="3 7" id="KW-0540">Nuclease</keyword>
<dbReference type="NCBIfam" id="TIGR00188">
    <property type="entry name" value="rnpA"/>
    <property type="match status" value="1"/>
</dbReference>
<dbReference type="HAMAP" id="MF_00227">
    <property type="entry name" value="RNase_P"/>
    <property type="match status" value="1"/>
</dbReference>
<dbReference type="PANTHER" id="PTHR33992:SF1">
    <property type="entry name" value="RIBONUCLEASE P PROTEIN COMPONENT"/>
    <property type="match status" value="1"/>
</dbReference>
<protein>
    <recommendedName>
        <fullName evidence="7 8">Ribonuclease P protein component</fullName>
        <shortName evidence="7">RNase P protein</shortName>
        <shortName evidence="7">RNaseP protein</shortName>
        <ecNumber evidence="7 8">3.1.26.5</ecNumber>
    </recommendedName>
    <alternativeName>
        <fullName evidence="7">Protein C5</fullName>
    </alternativeName>
</protein>
<keyword evidence="11" id="KW-1185">Reference proteome</keyword>
<dbReference type="EC" id="3.1.26.5" evidence="7 8"/>
<dbReference type="Proteomes" id="UP001458946">
    <property type="component" value="Unassembled WGS sequence"/>
</dbReference>
<sequence>MALVSLRGDKEFRKVRAHGVAVRSALFTVRLTEYRPRYGEAWRPRAVVGIVVSKKTLKRAVDRNRVRRRVREALRTLPAGMPPCRAIVLPNPAVLNVPFAELQAALEQAFAKAPKRVKQGGNSGGKSRVSEPVPSAHPAPKPAEPERD</sequence>
<dbReference type="InterPro" id="IPR020568">
    <property type="entry name" value="Ribosomal_Su5_D2-typ_SF"/>
</dbReference>
<evidence type="ECO:0000313" key="10">
    <source>
        <dbReference type="EMBL" id="GAA5501950.1"/>
    </source>
</evidence>
<dbReference type="PROSITE" id="PS00648">
    <property type="entry name" value="RIBONUCLEASE_P"/>
    <property type="match status" value="1"/>
</dbReference>
<comment type="catalytic activity">
    <reaction evidence="7">
        <text>Endonucleolytic cleavage of RNA, removing 5'-extranucleotides from tRNA precursor.</text>
        <dbReference type="EC" id="3.1.26.5"/>
    </reaction>
</comment>
<keyword evidence="6 7" id="KW-0694">RNA-binding</keyword>
<accession>A0ABP9VCL0</accession>
<feature type="region of interest" description="Disordered" evidence="9">
    <location>
        <begin position="112"/>
        <end position="148"/>
    </location>
</feature>
<evidence type="ECO:0000256" key="8">
    <source>
        <dbReference type="NCBIfam" id="TIGR00188"/>
    </source>
</evidence>
<comment type="caution">
    <text evidence="10">The sequence shown here is derived from an EMBL/GenBank/DDBJ whole genome shotgun (WGS) entry which is preliminary data.</text>
</comment>
<dbReference type="InterPro" id="IPR020539">
    <property type="entry name" value="RNase_P_CS"/>
</dbReference>
<dbReference type="PANTHER" id="PTHR33992">
    <property type="entry name" value="RIBONUCLEASE P PROTEIN COMPONENT"/>
    <property type="match status" value="1"/>
</dbReference>
<keyword evidence="5 7" id="KW-0378">Hydrolase</keyword>
<organism evidence="10 11">
    <name type="scientific">Deinococcus xinjiangensis</name>
    <dbReference type="NCBI Taxonomy" id="457454"/>
    <lineage>
        <taxon>Bacteria</taxon>
        <taxon>Thermotogati</taxon>
        <taxon>Deinococcota</taxon>
        <taxon>Deinococci</taxon>
        <taxon>Deinococcales</taxon>
        <taxon>Deinococcaceae</taxon>
        <taxon>Deinococcus</taxon>
    </lineage>
</organism>
<evidence type="ECO:0000256" key="7">
    <source>
        <dbReference type="HAMAP-Rule" id="MF_00227"/>
    </source>
</evidence>
<evidence type="ECO:0000256" key="2">
    <source>
        <dbReference type="ARBA" id="ARBA00022694"/>
    </source>
</evidence>
<comment type="subunit">
    <text evidence="7">Consists of a catalytic RNA component (M1 or rnpB) and a protein subunit.</text>
</comment>